<proteinExistence type="predicted"/>
<feature type="region of interest" description="Disordered" evidence="2">
    <location>
        <begin position="1"/>
        <end position="22"/>
    </location>
</feature>
<dbReference type="InterPro" id="IPR053181">
    <property type="entry name" value="EcdB-like_regulator"/>
</dbReference>
<sequence length="70" mass="7464">QTSPAAKRPKLGGNGPDPAQSAVRYISSPYNYPRKRTAIACEICRVRKSRCDSGKPSCGSCVQLGVACSY</sequence>
<dbReference type="InterPro" id="IPR036864">
    <property type="entry name" value="Zn2-C6_fun-type_DNA-bd_sf"/>
</dbReference>
<keyword evidence="5" id="KW-1185">Reference proteome</keyword>
<evidence type="ECO:0000256" key="2">
    <source>
        <dbReference type="SAM" id="MobiDB-lite"/>
    </source>
</evidence>
<evidence type="ECO:0000313" key="4">
    <source>
        <dbReference type="EMBL" id="OCK73997.1"/>
    </source>
</evidence>
<dbReference type="CDD" id="cd00067">
    <property type="entry name" value="GAL4"/>
    <property type="match status" value="1"/>
</dbReference>
<evidence type="ECO:0000256" key="1">
    <source>
        <dbReference type="ARBA" id="ARBA00023242"/>
    </source>
</evidence>
<dbReference type="Proteomes" id="UP000250266">
    <property type="component" value="Unassembled WGS sequence"/>
</dbReference>
<dbReference type="GO" id="GO:0008270">
    <property type="term" value="F:zinc ion binding"/>
    <property type="evidence" value="ECO:0007669"/>
    <property type="project" value="InterPro"/>
</dbReference>
<dbReference type="InterPro" id="IPR001138">
    <property type="entry name" value="Zn2Cys6_DnaBD"/>
</dbReference>
<evidence type="ECO:0000259" key="3">
    <source>
        <dbReference type="PROSITE" id="PS50048"/>
    </source>
</evidence>
<dbReference type="PROSITE" id="PS50048">
    <property type="entry name" value="ZN2_CY6_FUNGAL_2"/>
    <property type="match status" value="1"/>
</dbReference>
<feature type="domain" description="Zn(2)-C6 fungal-type" evidence="3">
    <location>
        <begin position="40"/>
        <end position="70"/>
    </location>
</feature>
<dbReference type="PANTHER" id="PTHR47785">
    <property type="entry name" value="ZN(II)2CYS6 TRANSCRIPTION FACTOR (EUROFUNG)-RELATED-RELATED"/>
    <property type="match status" value="1"/>
</dbReference>
<dbReference type="GO" id="GO:0000981">
    <property type="term" value="F:DNA-binding transcription factor activity, RNA polymerase II-specific"/>
    <property type="evidence" value="ECO:0007669"/>
    <property type="project" value="InterPro"/>
</dbReference>
<protein>
    <recommendedName>
        <fullName evidence="3">Zn(2)-C6 fungal-type domain-containing protein</fullName>
    </recommendedName>
</protein>
<feature type="non-terminal residue" evidence="4">
    <location>
        <position position="1"/>
    </location>
</feature>
<organism evidence="4 5">
    <name type="scientific">Lepidopterella palustris CBS 459.81</name>
    <dbReference type="NCBI Taxonomy" id="1314670"/>
    <lineage>
        <taxon>Eukaryota</taxon>
        <taxon>Fungi</taxon>
        <taxon>Dikarya</taxon>
        <taxon>Ascomycota</taxon>
        <taxon>Pezizomycotina</taxon>
        <taxon>Dothideomycetes</taxon>
        <taxon>Pleosporomycetidae</taxon>
        <taxon>Mytilinidiales</taxon>
        <taxon>Argynnaceae</taxon>
        <taxon>Lepidopterella</taxon>
    </lineage>
</organism>
<name>A0A8E2J991_9PEZI</name>
<feature type="non-terminal residue" evidence="4">
    <location>
        <position position="70"/>
    </location>
</feature>
<keyword evidence="1" id="KW-0539">Nucleus</keyword>
<reference evidence="4 5" key="1">
    <citation type="journal article" date="2016" name="Nat. Commun.">
        <title>Ectomycorrhizal ecology is imprinted in the genome of the dominant symbiotic fungus Cenococcum geophilum.</title>
        <authorList>
            <consortium name="DOE Joint Genome Institute"/>
            <person name="Peter M."/>
            <person name="Kohler A."/>
            <person name="Ohm R.A."/>
            <person name="Kuo A."/>
            <person name="Krutzmann J."/>
            <person name="Morin E."/>
            <person name="Arend M."/>
            <person name="Barry K.W."/>
            <person name="Binder M."/>
            <person name="Choi C."/>
            <person name="Clum A."/>
            <person name="Copeland A."/>
            <person name="Grisel N."/>
            <person name="Haridas S."/>
            <person name="Kipfer T."/>
            <person name="LaButti K."/>
            <person name="Lindquist E."/>
            <person name="Lipzen A."/>
            <person name="Maire R."/>
            <person name="Meier B."/>
            <person name="Mihaltcheva S."/>
            <person name="Molinier V."/>
            <person name="Murat C."/>
            <person name="Poggeler S."/>
            <person name="Quandt C.A."/>
            <person name="Sperisen C."/>
            <person name="Tritt A."/>
            <person name="Tisserant E."/>
            <person name="Crous P.W."/>
            <person name="Henrissat B."/>
            <person name="Nehls U."/>
            <person name="Egli S."/>
            <person name="Spatafora J.W."/>
            <person name="Grigoriev I.V."/>
            <person name="Martin F.M."/>
        </authorList>
    </citation>
    <scope>NUCLEOTIDE SEQUENCE [LARGE SCALE GENOMIC DNA]</scope>
    <source>
        <strain evidence="4 5">CBS 459.81</strain>
    </source>
</reference>
<dbReference type="SUPFAM" id="SSF57701">
    <property type="entry name" value="Zn2/Cys6 DNA-binding domain"/>
    <property type="match status" value="1"/>
</dbReference>
<gene>
    <name evidence="4" type="ORF">K432DRAFT_269721</name>
</gene>
<dbReference type="AlphaFoldDB" id="A0A8E2J991"/>
<dbReference type="OrthoDB" id="4356994at2759"/>
<accession>A0A8E2J991</accession>
<evidence type="ECO:0000313" key="5">
    <source>
        <dbReference type="Proteomes" id="UP000250266"/>
    </source>
</evidence>
<dbReference type="Gene3D" id="4.10.240.10">
    <property type="entry name" value="Zn(2)-C6 fungal-type DNA-binding domain"/>
    <property type="match status" value="1"/>
</dbReference>
<dbReference type="Pfam" id="PF00172">
    <property type="entry name" value="Zn_clus"/>
    <property type="match status" value="1"/>
</dbReference>
<dbReference type="PROSITE" id="PS00463">
    <property type="entry name" value="ZN2_CY6_FUNGAL_1"/>
    <property type="match status" value="1"/>
</dbReference>
<dbReference type="EMBL" id="KV745591">
    <property type="protein sequence ID" value="OCK73997.1"/>
    <property type="molecule type" value="Genomic_DNA"/>
</dbReference>